<gene>
    <name evidence="1" type="primary">ORF III</name>
</gene>
<protein>
    <submittedName>
        <fullName evidence="1">Uncharacterized protein ORF III</fullName>
    </submittedName>
</protein>
<evidence type="ECO:0000313" key="1">
    <source>
        <dbReference type="EMBL" id="AAU14798.1"/>
    </source>
</evidence>
<accession>Q64EV6</accession>
<organism evidence="1 2">
    <name type="scientific">Vibrio phage KSF1</name>
    <dbReference type="NCBI Taxonomy" id="292443"/>
    <lineage>
        <taxon>Viruses</taxon>
        <taxon>Monodnaviria</taxon>
        <taxon>Loebvirae</taxon>
        <taxon>Hofneiviricota</taxon>
        <taxon>Faserviricetes</taxon>
        <taxon>Tubulavirales</taxon>
        <taxon>Inoviridae</taxon>
        <taxon>Capistrivirus</taxon>
        <taxon>Capistrivirus KSF1</taxon>
    </lineage>
</organism>
<reference evidence="1 2" key="1">
    <citation type="journal article" date="2005" name="J. Bacteriol.">
        <title>Genomic sequence and receptor for the Vibrio cholerae phage KSF-1phi: evolutionary divergence among filamentous vibriophages mediating lateral gene transfer.</title>
        <authorList>
            <person name="Faruque S.M."/>
            <person name="Bin Naser I."/>
            <person name="Fujihara K."/>
            <person name="Diraphat P."/>
            <person name="Chowdhury N."/>
            <person name="Kamruzzaman M."/>
            <person name="Qadri F."/>
            <person name="Yamasaki S."/>
            <person name="Ghosh A.N."/>
            <person name="Mekalanos J.J."/>
        </authorList>
    </citation>
    <scope>NUCLEOTIDE SEQUENCE</scope>
</reference>
<proteinExistence type="predicted"/>
<sequence length="35" mass="3995">MLAPQALNALPGSHSSDLNEIKNFVWLFNKTYNFI</sequence>
<keyword evidence="2" id="KW-1185">Reference proteome</keyword>
<dbReference type="RefSeq" id="YP_087072.1">
    <property type="nucleotide sequence ID" value="NC_006294.1"/>
</dbReference>
<dbReference type="KEGG" id="vg:3031576"/>
<dbReference type="Proteomes" id="UP000002115">
    <property type="component" value="Segment"/>
</dbReference>
<evidence type="ECO:0000313" key="2">
    <source>
        <dbReference type="Proteomes" id="UP000002115"/>
    </source>
</evidence>
<name>Q64EV6_9VIRU</name>
<dbReference type="EMBL" id="AY714348">
    <property type="protein sequence ID" value="AAU14798.1"/>
    <property type="molecule type" value="Genomic_DNA"/>
</dbReference>